<keyword evidence="3" id="KW-1185">Reference proteome</keyword>
<accession>A0A2G9V2J9</accession>
<protein>
    <submittedName>
        <fullName evidence="2">Uncharacterized protein</fullName>
    </submittedName>
</protein>
<proteinExistence type="predicted"/>
<evidence type="ECO:0000313" key="2">
    <source>
        <dbReference type="EMBL" id="PIO76724.1"/>
    </source>
</evidence>
<keyword evidence="1" id="KW-0472">Membrane</keyword>
<organism evidence="2 3">
    <name type="scientific">Teladorsagia circumcincta</name>
    <name type="common">Brown stomach worm</name>
    <name type="synonym">Ostertagia circumcincta</name>
    <dbReference type="NCBI Taxonomy" id="45464"/>
    <lineage>
        <taxon>Eukaryota</taxon>
        <taxon>Metazoa</taxon>
        <taxon>Ecdysozoa</taxon>
        <taxon>Nematoda</taxon>
        <taxon>Chromadorea</taxon>
        <taxon>Rhabditida</taxon>
        <taxon>Rhabditina</taxon>
        <taxon>Rhabditomorpha</taxon>
        <taxon>Strongyloidea</taxon>
        <taxon>Trichostrongylidae</taxon>
        <taxon>Teladorsagia</taxon>
    </lineage>
</organism>
<evidence type="ECO:0000256" key="1">
    <source>
        <dbReference type="SAM" id="Phobius"/>
    </source>
</evidence>
<keyword evidence="1" id="KW-1133">Transmembrane helix</keyword>
<dbReference type="AlphaFoldDB" id="A0A2G9V2J9"/>
<reference evidence="2 3" key="1">
    <citation type="submission" date="2015-09" db="EMBL/GenBank/DDBJ databases">
        <title>Draft genome of the parasitic nematode Teladorsagia circumcincta isolate WARC Sus (inbred).</title>
        <authorList>
            <person name="Mitreva M."/>
        </authorList>
    </citation>
    <scope>NUCLEOTIDE SEQUENCE [LARGE SCALE GENOMIC DNA]</scope>
    <source>
        <strain evidence="2 3">S</strain>
    </source>
</reference>
<sequence length="116" mass="13210">MQTAPIQLKVQEQRLRWYEHMLRRPQDHSIEETMGFEVQGKRPRGAPKKWKSDVNKMDLSEVEPCITSTCTSFGVYQRYCCGLGECCGTVSIFGWIVVGALIVVIILVVVFVVCKK</sequence>
<dbReference type="OrthoDB" id="424543at2759"/>
<gene>
    <name evidence="2" type="ORF">TELCIR_01179</name>
</gene>
<keyword evidence="1" id="KW-0812">Transmembrane</keyword>
<evidence type="ECO:0000313" key="3">
    <source>
        <dbReference type="Proteomes" id="UP000230423"/>
    </source>
</evidence>
<dbReference type="EMBL" id="KZ345033">
    <property type="protein sequence ID" value="PIO76724.1"/>
    <property type="molecule type" value="Genomic_DNA"/>
</dbReference>
<name>A0A2G9V2J9_TELCI</name>
<dbReference type="Proteomes" id="UP000230423">
    <property type="component" value="Unassembled WGS sequence"/>
</dbReference>
<feature type="transmembrane region" description="Helical" evidence="1">
    <location>
        <begin position="92"/>
        <end position="114"/>
    </location>
</feature>